<organism evidence="1 2">
    <name type="scientific">Nocardia cyriacigeorgica</name>
    <dbReference type="NCBI Taxonomy" id="135487"/>
    <lineage>
        <taxon>Bacteria</taxon>
        <taxon>Bacillati</taxon>
        <taxon>Actinomycetota</taxon>
        <taxon>Actinomycetes</taxon>
        <taxon>Mycobacteriales</taxon>
        <taxon>Nocardiaceae</taxon>
        <taxon>Nocardia</taxon>
    </lineage>
</organism>
<dbReference type="Proteomes" id="UP000290439">
    <property type="component" value="Chromosome"/>
</dbReference>
<proteinExistence type="predicted"/>
<dbReference type="AlphaFoldDB" id="A0A4U8VS08"/>
<sequence>MRHAQHVDGASYLWVEDGADDDPGVDDRFAERISASGIAFYERWRLTHWHTDLKELFRASVKAAQAAAATGEPSDYDKLKEKGIELLARYAELEEQVKLYAPVISLLATEKDTANTDARVADIGTGRRRRAQAIGTC</sequence>
<gene>
    <name evidence="1" type="ORF">NCTC10797_00089</name>
</gene>
<evidence type="ECO:0000313" key="1">
    <source>
        <dbReference type="EMBL" id="VFA96340.1"/>
    </source>
</evidence>
<dbReference type="EMBL" id="LR215973">
    <property type="protein sequence ID" value="VFA96340.1"/>
    <property type="molecule type" value="Genomic_DNA"/>
</dbReference>
<name>A0A4U8VS08_9NOCA</name>
<reference evidence="1 2" key="1">
    <citation type="submission" date="2019-02" db="EMBL/GenBank/DDBJ databases">
        <authorList>
            <consortium name="Pathogen Informatics"/>
        </authorList>
    </citation>
    <scope>NUCLEOTIDE SEQUENCE [LARGE SCALE GENOMIC DNA]</scope>
    <source>
        <strain evidence="1 2">3012STDY6756504</strain>
    </source>
</reference>
<dbReference type="RefSeq" id="WP_130915539.1">
    <property type="nucleotide sequence ID" value="NZ_LR215973.1"/>
</dbReference>
<protein>
    <submittedName>
        <fullName evidence="1">Uncharacterized protein</fullName>
    </submittedName>
</protein>
<evidence type="ECO:0000313" key="2">
    <source>
        <dbReference type="Proteomes" id="UP000290439"/>
    </source>
</evidence>
<accession>A0A4U8VS08</accession>